<organism evidence="2 3">
    <name type="scientific">Plakobranchus ocellatus</name>
    <dbReference type="NCBI Taxonomy" id="259542"/>
    <lineage>
        <taxon>Eukaryota</taxon>
        <taxon>Metazoa</taxon>
        <taxon>Spiralia</taxon>
        <taxon>Lophotrochozoa</taxon>
        <taxon>Mollusca</taxon>
        <taxon>Gastropoda</taxon>
        <taxon>Heterobranchia</taxon>
        <taxon>Euthyneura</taxon>
        <taxon>Panpulmonata</taxon>
        <taxon>Sacoglossa</taxon>
        <taxon>Placobranchoidea</taxon>
        <taxon>Plakobranchidae</taxon>
        <taxon>Plakobranchus</taxon>
    </lineage>
</organism>
<keyword evidence="3" id="KW-1185">Reference proteome</keyword>
<dbReference type="EMBL" id="BLXT01007988">
    <property type="protein sequence ID" value="GFO45062.1"/>
    <property type="molecule type" value="Genomic_DNA"/>
</dbReference>
<accession>A0AAV4DLB0</accession>
<evidence type="ECO:0000313" key="3">
    <source>
        <dbReference type="Proteomes" id="UP000735302"/>
    </source>
</evidence>
<name>A0AAV4DLB0_9GAST</name>
<feature type="region of interest" description="Disordered" evidence="1">
    <location>
        <begin position="67"/>
        <end position="109"/>
    </location>
</feature>
<feature type="region of interest" description="Disordered" evidence="1">
    <location>
        <begin position="1"/>
        <end position="25"/>
    </location>
</feature>
<protein>
    <submittedName>
        <fullName evidence="2">Uncharacterized protein</fullName>
    </submittedName>
</protein>
<dbReference type="Proteomes" id="UP000735302">
    <property type="component" value="Unassembled WGS sequence"/>
</dbReference>
<proteinExistence type="predicted"/>
<dbReference type="AlphaFoldDB" id="A0AAV4DLB0"/>
<evidence type="ECO:0000313" key="2">
    <source>
        <dbReference type="EMBL" id="GFO45062.1"/>
    </source>
</evidence>
<evidence type="ECO:0000256" key="1">
    <source>
        <dbReference type="SAM" id="MobiDB-lite"/>
    </source>
</evidence>
<feature type="compositionally biased region" description="Basic and acidic residues" evidence="1">
    <location>
        <begin position="82"/>
        <end position="91"/>
    </location>
</feature>
<sequence>MRRTGPGQVREAGGEKFVTSPDHLHAQKNVATISHANQKRRPLRHQSFKLAVTSRVDSSVGLHPGQRILSAALSPTNTNDLRQQEKRREEQQENTLQSFSLPNPYFWFS</sequence>
<comment type="caution">
    <text evidence="2">The sequence shown here is derived from an EMBL/GenBank/DDBJ whole genome shotgun (WGS) entry which is preliminary data.</text>
</comment>
<reference evidence="2 3" key="1">
    <citation type="journal article" date="2021" name="Elife">
        <title>Chloroplast acquisition without the gene transfer in kleptoplastic sea slugs, Plakobranchus ocellatus.</title>
        <authorList>
            <person name="Maeda T."/>
            <person name="Takahashi S."/>
            <person name="Yoshida T."/>
            <person name="Shimamura S."/>
            <person name="Takaki Y."/>
            <person name="Nagai Y."/>
            <person name="Toyoda A."/>
            <person name="Suzuki Y."/>
            <person name="Arimoto A."/>
            <person name="Ishii H."/>
            <person name="Satoh N."/>
            <person name="Nishiyama T."/>
            <person name="Hasebe M."/>
            <person name="Maruyama T."/>
            <person name="Minagawa J."/>
            <person name="Obokata J."/>
            <person name="Shigenobu S."/>
        </authorList>
    </citation>
    <scope>NUCLEOTIDE SEQUENCE [LARGE SCALE GENOMIC DNA]</scope>
</reference>
<gene>
    <name evidence="2" type="ORF">PoB_007156700</name>
</gene>